<accession>A0A9K3GKF8</accession>
<gene>
    <name evidence="1" type="ORF">KIPB_007921</name>
</gene>
<proteinExistence type="predicted"/>
<keyword evidence="2" id="KW-1185">Reference proteome</keyword>
<dbReference type="AlphaFoldDB" id="A0A9K3GKF8"/>
<evidence type="ECO:0000313" key="1">
    <source>
        <dbReference type="EMBL" id="GIQ86128.1"/>
    </source>
</evidence>
<dbReference type="EMBL" id="BDIP01002332">
    <property type="protein sequence ID" value="GIQ86128.1"/>
    <property type="molecule type" value="Genomic_DNA"/>
</dbReference>
<dbReference type="Proteomes" id="UP000265618">
    <property type="component" value="Unassembled WGS sequence"/>
</dbReference>
<sequence length="129" mass="14084">VAGTDGSVPCDSLMTCLMDNAHLAEPLDLRTLCMVAGSPTKDVLGHTIRCFVHLRSSLHAGLRPTMKYLFPCPYSRKELWSNSCVAVLPLPGRNDVAIVFPAQIGTIEEAVTHATYVQWDFPTAGWAIE</sequence>
<evidence type="ECO:0000313" key="2">
    <source>
        <dbReference type="Proteomes" id="UP000265618"/>
    </source>
</evidence>
<reference evidence="1 2" key="1">
    <citation type="journal article" date="2018" name="PLoS ONE">
        <title>The draft genome of Kipferlia bialata reveals reductive genome evolution in fornicate parasites.</title>
        <authorList>
            <person name="Tanifuji G."/>
            <person name="Takabayashi S."/>
            <person name="Kume K."/>
            <person name="Takagi M."/>
            <person name="Nakayama T."/>
            <person name="Kamikawa R."/>
            <person name="Inagaki Y."/>
            <person name="Hashimoto T."/>
        </authorList>
    </citation>
    <scope>NUCLEOTIDE SEQUENCE [LARGE SCALE GENOMIC DNA]</scope>
    <source>
        <strain evidence="1">NY0173</strain>
    </source>
</reference>
<name>A0A9K3GKF8_9EUKA</name>
<protein>
    <submittedName>
        <fullName evidence="1">Uncharacterized protein</fullName>
    </submittedName>
</protein>
<organism evidence="1 2">
    <name type="scientific">Kipferlia bialata</name>
    <dbReference type="NCBI Taxonomy" id="797122"/>
    <lineage>
        <taxon>Eukaryota</taxon>
        <taxon>Metamonada</taxon>
        <taxon>Carpediemonas-like organisms</taxon>
        <taxon>Kipferlia</taxon>
    </lineage>
</organism>
<feature type="non-terminal residue" evidence="1">
    <location>
        <position position="1"/>
    </location>
</feature>
<comment type="caution">
    <text evidence="1">The sequence shown here is derived from an EMBL/GenBank/DDBJ whole genome shotgun (WGS) entry which is preliminary data.</text>
</comment>